<evidence type="ECO:0000256" key="1">
    <source>
        <dbReference type="SAM" id="MobiDB-lite"/>
    </source>
</evidence>
<comment type="caution">
    <text evidence="2">The sequence shown here is derived from an EMBL/GenBank/DDBJ whole genome shotgun (WGS) entry which is preliminary data.</text>
</comment>
<proteinExistence type="predicted"/>
<feature type="region of interest" description="Disordered" evidence="1">
    <location>
        <begin position="1"/>
        <end position="22"/>
    </location>
</feature>
<feature type="compositionally biased region" description="Basic and acidic residues" evidence="1">
    <location>
        <begin position="1"/>
        <end position="10"/>
    </location>
</feature>
<keyword evidence="2" id="KW-0548">Nucleotidyltransferase</keyword>
<dbReference type="EMBL" id="BKCJ010006373">
    <property type="protein sequence ID" value="GEU71803.1"/>
    <property type="molecule type" value="Genomic_DNA"/>
</dbReference>
<reference evidence="2" key="1">
    <citation type="journal article" date="2019" name="Sci. Rep.">
        <title>Draft genome of Tanacetum cinerariifolium, the natural source of mosquito coil.</title>
        <authorList>
            <person name="Yamashiro T."/>
            <person name="Shiraishi A."/>
            <person name="Satake H."/>
            <person name="Nakayama K."/>
        </authorList>
    </citation>
    <scope>NUCLEOTIDE SEQUENCE</scope>
</reference>
<organism evidence="2">
    <name type="scientific">Tanacetum cinerariifolium</name>
    <name type="common">Dalmatian daisy</name>
    <name type="synonym">Chrysanthemum cinerariifolium</name>
    <dbReference type="NCBI Taxonomy" id="118510"/>
    <lineage>
        <taxon>Eukaryota</taxon>
        <taxon>Viridiplantae</taxon>
        <taxon>Streptophyta</taxon>
        <taxon>Embryophyta</taxon>
        <taxon>Tracheophyta</taxon>
        <taxon>Spermatophyta</taxon>
        <taxon>Magnoliopsida</taxon>
        <taxon>eudicotyledons</taxon>
        <taxon>Gunneridae</taxon>
        <taxon>Pentapetalae</taxon>
        <taxon>asterids</taxon>
        <taxon>campanulids</taxon>
        <taxon>Asterales</taxon>
        <taxon>Asteraceae</taxon>
        <taxon>Asteroideae</taxon>
        <taxon>Anthemideae</taxon>
        <taxon>Anthemidinae</taxon>
        <taxon>Tanacetum</taxon>
    </lineage>
</organism>
<name>A0A6L2MCT1_TANCI</name>
<keyword evidence="2" id="KW-0695">RNA-directed DNA polymerase</keyword>
<dbReference type="GO" id="GO:0003964">
    <property type="term" value="F:RNA-directed DNA polymerase activity"/>
    <property type="evidence" value="ECO:0007669"/>
    <property type="project" value="UniProtKB-KW"/>
</dbReference>
<keyword evidence="2" id="KW-0808">Transferase</keyword>
<dbReference type="AlphaFoldDB" id="A0A6L2MCT1"/>
<evidence type="ECO:0000313" key="2">
    <source>
        <dbReference type="EMBL" id="GEU71803.1"/>
    </source>
</evidence>
<gene>
    <name evidence="2" type="ORF">Tci_043781</name>
</gene>
<accession>A0A6L2MCT1</accession>
<protein>
    <submittedName>
        <fullName evidence="2">Putative reverse transcriptase domain-containing protein</fullName>
    </submittedName>
</protein>
<sequence length="259" mass="28540">MPKNRQECRSRNRKSLQQSSISNSLATWGKDDSITMLVKSMLDRSGSVPLSQGGGDFLEEGTTGNTNIRQCLRKVANVHFTAAMKVLSFSGVAPYCDDTIKALEANHPYKPPLSMSRNTFSEPLLVADIDSVVGRIKSFPKAGRCPPMLVEFVASTPLTPLLKQDNGQGDPLRPLLFALVLHPPVHKIRDSCKPLLHAVYLDDETIIGDSEEVVRVLDIIKDVFGCEASWGAISRDAYFINEMDLRRATNVVDLMSLVP</sequence>